<dbReference type="RefSeq" id="WP_344440664.1">
    <property type="nucleotide sequence ID" value="NZ_BAAALF010000019.1"/>
</dbReference>
<gene>
    <name evidence="1" type="ORF">GCM10009665_17350</name>
</gene>
<reference evidence="1 2" key="1">
    <citation type="journal article" date="2019" name="Int. J. Syst. Evol. Microbiol.">
        <title>The Global Catalogue of Microorganisms (GCM) 10K type strain sequencing project: providing services to taxonomists for standard genome sequencing and annotation.</title>
        <authorList>
            <consortium name="The Broad Institute Genomics Platform"/>
            <consortium name="The Broad Institute Genome Sequencing Center for Infectious Disease"/>
            <person name="Wu L."/>
            <person name="Ma J."/>
        </authorList>
    </citation>
    <scope>NUCLEOTIDE SEQUENCE [LARGE SCALE GENOMIC DNA]</scope>
    <source>
        <strain evidence="1 2">JCM 13004</strain>
    </source>
</reference>
<accession>A0ABN1W1I9</accession>
<name>A0ABN1W1I9_9ACTN</name>
<organism evidence="1 2">
    <name type="scientific">Kitasatospora nipponensis</name>
    <dbReference type="NCBI Taxonomy" id="258049"/>
    <lineage>
        <taxon>Bacteria</taxon>
        <taxon>Bacillati</taxon>
        <taxon>Actinomycetota</taxon>
        <taxon>Actinomycetes</taxon>
        <taxon>Kitasatosporales</taxon>
        <taxon>Streptomycetaceae</taxon>
        <taxon>Kitasatospora</taxon>
    </lineage>
</organism>
<protein>
    <submittedName>
        <fullName evidence="1">Uncharacterized protein</fullName>
    </submittedName>
</protein>
<dbReference type="Proteomes" id="UP001500037">
    <property type="component" value="Unassembled WGS sequence"/>
</dbReference>
<dbReference type="EMBL" id="BAAALF010000019">
    <property type="protein sequence ID" value="GAA1227356.1"/>
    <property type="molecule type" value="Genomic_DNA"/>
</dbReference>
<evidence type="ECO:0000313" key="1">
    <source>
        <dbReference type="EMBL" id="GAA1227356.1"/>
    </source>
</evidence>
<sequence length="132" mass="14648">MEGKHRLIRQTSRWARFAQVTVRGAAAAEPEVLLGLNLFRWRDESYGHLAGTSRTDDQQIEVEALEGAWYALMQLPEEARGVRVSVVEIVTSPVDTGPGDVKFAAAHAVWQAVGRQPRQEPWIGEDGTPVFP</sequence>
<proteinExistence type="predicted"/>
<comment type="caution">
    <text evidence="1">The sequence shown here is derived from an EMBL/GenBank/DDBJ whole genome shotgun (WGS) entry which is preliminary data.</text>
</comment>
<keyword evidence="2" id="KW-1185">Reference proteome</keyword>
<evidence type="ECO:0000313" key="2">
    <source>
        <dbReference type="Proteomes" id="UP001500037"/>
    </source>
</evidence>